<comment type="caution">
    <text evidence="2">The sequence shown here is derived from an EMBL/GenBank/DDBJ whole genome shotgun (WGS) entry which is preliminary data.</text>
</comment>
<dbReference type="OrthoDB" id="9776605at2"/>
<dbReference type="Proteomes" id="UP000384372">
    <property type="component" value="Unassembled WGS sequence"/>
</dbReference>
<dbReference type="Pfam" id="PF09820">
    <property type="entry name" value="AAA-ATPase_like"/>
    <property type="match status" value="1"/>
</dbReference>
<reference evidence="2 3" key="1">
    <citation type="submission" date="2019-09" db="EMBL/GenBank/DDBJ databases">
        <title>Distinct polysaccharide growth profiles of human intestinal Prevotella copri isolates.</title>
        <authorList>
            <person name="Fehlner-Peach H."/>
            <person name="Magnabosco C."/>
            <person name="Raghavan V."/>
            <person name="Scher J.U."/>
            <person name="Tett A."/>
            <person name="Cox L.M."/>
            <person name="Gottsegen C."/>
            <person name="Watters A."/>
            <person name="Wiltshire- Gordon J.D."/>
            <person name="Segata N."/>
            <person name="Bonneau R."/>
            <person name="Littman D.R."/>
        </authorList>
    </citation>
    <scope>NUCLEOTIDE SEQUENCE [LARGE SCALE GENOMIC DNA]</scope>
    <source>
        <strain evidence="3">iAQ1173</strain>
    </source>
</reference>
<gene>
    <name evidence="2" type="ORF">F7D20_12435</name>
</gene>
<evidence type="ECO:0000313" key="2">
    <source>
        <dbReference type="EMBL" id="MQP12744.1"/>
    </source>
</evidence>
<sequence length="520" mass="60239">MKQNRKLPLGIQDFEEMRRGDYLYVDKTDIVWQLANGDKYNFLSRPRRFGKSLLCSTLKCYFEGRKELFEGLKIMQVEDDWVKRPVIYLSMSLGGSSAQELREYLHNVLSSYEKIYGKNPDERSLGNRLNGIIQRAYEQFGVKIAVIVDEYDVPLQHTYETNQHDECREIYRNFFTGLKDYGYCIKCVFITGITKFTQISLFSMLNTLTNVSFDEQYSAICGLTHDELVQYYSEEISKLASRYDMEVSQVLSELKATYDGYHFSRKLQNVYNPFSVLNALSRSQLNSYWIATGSNEILNNLSKKYVDEIPSLDGCLIDADYLEMSDVNMEEPKLFLYQSGYLTIKAVRGDYYILGYPNKEVKKAMFEMVLPMMTNKSSSEVNTLIQKLKLNLCIGNVDEAMLCLKGLVAGTPYSIQKREQFVFEEHFRFILKNIFYLCGFDAKEEIEMASGRIDLIAENDFYVYVMELKMDDNGGINAAVNQMKSRHYADIYAASEKKIISIALEFSKESRGLKEWLVVE</sequence>
<feature type="domain" description="AAA-ATPase-like" evidence="1">
    <location>
        <begin position="8"/>
        <end position="202"/>
    </location>
</feature>
<evidence type="ECO:0000259" key="1">
    <source>
        <dbReference type="Pfam" id="PF09820"/>
    </source>
</evidence>
<dbReference type="RefSeq" id="WP_158464317.1">
    <property type="nucleotide sequence ID" value="NZ_VZAD01000097.1"/>
</dbReference>
<dbReference type="PANTHER" id="PTHR34825:SF1">
    <property type="entry name" value="AAA-ATPASE-LIKE DOMAIN-CONTAINING PROTEIN"/>
    <property type="match status" value="1"/>
</dbReference>
<protein>
    <submittedName>
        <fullName evidence="2">AAA family ATPase</fullName>
    </submittedName>
</protein>
<keyword evidence="3" id="KW-1185">Reference proteome</keyword>
<dbReference type="EMBL" id="VZAD01000097">
    <property type="protein sequence ID" value="MQP12744.1"/>
    <property type="molecule type" value="Genomic_DNA"/>
</dbReference>
<dbReference type="AlphaFoldDB" id="A0A6A7WE27"/>
<name>A0A6A7WE27_9BACT</name>
<dbReference type="Pfam" id="PF08011">
    <property type="entry name" value="PDDEXK_9"/>
    <property type="match status" value="1"/>
</dbReference>
<accession>A0A6A7WE27</accession>
<dbReference type="InterPro" id="IPR018631">
    <property type="entry name" value="AAA-ATPase-like_dom"/>
</dbReference>
<evidence type="ECO:0000313" key="3">
    <source>
        <dbReference type="Proteomes" id="UP000384372"/>
    </source>
</evidence>
<dbReference type="PANTHER" id="PTHR34825">
    <property type="entry name" value="CONSERVED PROTEIN, WITH A WEAK D-GALACTARATE DEHYDRATASE/ALTRONATE HYDROLASE DOMAIN"/>
    <property type="match status" value="1"/>
</dbReference>
<proteinExistence type="predicted"/>
<organism evidence="2 3">
    <name type="scientific">Segatella copri</name>
    <dbReference type="NCBI Taxonomy" id="165179"/>
    <lineage>
        <taxon>Bacteria</taxon>
        <taxon>Pseudomonadati</taxon>
        <taxon>Bacteroidota</taxon>
        <taxon>Bacteroidia</taxon>
        <taxon>Bacteroidales</taxon>
        <taxon>Prevotellaceae</taxon>
        <taxon>Segatella</taxon>
    </lineage>
</organism>
<dbReference type="InterPro" id="IPR012547">
    <property type="entry name" value="PDDEXK_9"/>
</dbReference>